<evidence type="ECO:0008006" key="5">
    <source>
        <dbReference type="Google" id="ProtNLM"/>
    </source>
</evidence>
<dbReference type="EMBL" id="PRDW01000001">
    <property type="protein sequence ID" value="PPB84996.1"/>
    <property type="molecule type" value="Genomic_DNA"/>
</dbReference>
<name>A0A2P5KE54_9BURK</name>
<comment type="caution">
    <text evidence="3">The sequence shown here is derived from an EMBL/GenBank/DDBJ whole genome shotgun (WGS) entry which is preliminary data.</text>
</comment>
<keyword evidence="1" id="KW-0175">Coiled coil</keyword>
<dbReference type="AlphaFoldDB" id="A0A2P5KE54"/>
<proteinExistence type="predicted"/>
<reference evidence="3 4" key="1">
    <citation type="submission" date="2018-01" db="EMBL/GenBank/DDBJ databases">
        <title>Genomic Encyclopedia of Type Strains, Phase III (KMG-III): the genomes of soil and plant-associated and newly described type strains.</title>
        <authorList>
            <person name="Whitman W."/>
        </authorList>
    </citation>
    <scope>NUCLEOTIDE SEQUENCE [LARGE SCALE GENOMIC DNA]</scope>
    <source>
        <strain evidence="3 4">HKI456</strain>
    </source>
</reference>
<keyword evidence="4" id="KW-1185">Reference proteome</keyword>
<sequence length="116" mass="12984">MLTELENLSQNIGRLVEISDRNRQARLAVEQQLEAARAQRDALRAQLEQAQRERDALRIERDTLSAKIDDAQVRLNAILEKLPHTRLPDPPLDVQPSQASDVPSPASGDERQGETA</sequence>
<feature type="region of interest" description="Disordered" evidence="2">
    <location>
        <begin position="82"/>
        <end position="116"/>
    </location>
</feature>
<evidence type="ECO:0000256" key="1">
    <source>
        <dbReference type="SAM" id="Coils"/>
    </source>
</evidence>
<accession>A0A2P5KE54</accession>
<dbReference type="Proteomes" id="UP000243096">
    <property type="component" value="Unassembled WGS sequence"/>
</dbReference>
<organism evidence="3 4">
    <name type="scientific">Mycetohabitans endofungorum</name>
    <dbReference type="NCBI Taxonomy" id="417203"/>
    <lineage>
        <taxon>Bacteria</taxon>
        <taxon>Pseudomonadati</taxon>
        <taxon>Pseudomonadota</taxon>
        <taxon>Betaproteobacteria</taxon>
        <taxon>Burkholderiales</taxon>
        <taxon>Burkholderiaceae</taxon>
        <taxon>Mycetohabitans</taxon>
    </lineage>
</organism>
<protein>
    <recommendedName>
        <fullName evidence="5">ATPase</fullName>
    </recommendedName>
</protein>
<evidence type="ECO:0000313" key="3">
    <source>
        <dbReference type="EMBL" id="PPB84996.1"/>
    </source>
</evidence>
<dbReference type="OrthoDB" id="9101190at2"/>
<evidence type="ECO:0000313" key="4">
    <source>
        <dbReference type="Proteomes" id="UP000243096"/>
    </source>
</evidence>
<evidence type="ECO:0000256" key="2">
    <source>
        <dbReference type="SAM" id="MobiDB-lite"/>
    </source>
</evidence>
<dbReference type="RefSeq" id="WP_104076113.1">
    <property type="nucleotide sequence ID" value="NZ_CP062178.1"/>
</dbReference>
<gene>
    <name evidence="3" type="ORF">B0O95_10178</name>
</gene>
<feature type="coiled-coil region" evidence="1">
    <location>
        <begin position="26"/>
        <end position="81"/>
    </location>
</feature>